<dbReference type="PIRSF" id="PIRSF002741">
    <property type="entry name" value="MppA"/>
    <property type="match status" value="1"/>
</dbReference>
<evidence type="ECO:0000259" key="6">
    <source>
        <dbReference type="Pfam" id="PF00496"/>
    </source>
</evidence>
<dbReference type="Proteomes" id="UP000325292">
    <property type="component" value="Chromosome"/>
</dbReference>
<comment type="similarity">
    <text evidence="2">Belongs to the bacterial solute-binding protein 5 family.</text>
</comment>
<dbReference type="InterPro" id="IPR039424">
    <property type="entry name" value="SBP_5"/>
</dbReference>
<accession>A0ABN5H012</accession>
<name>A0ABN5H012_9FIRM</name>
<evidence type="ECO:0000256" key="2">
    <source>
        <dbReference type="ARBA" id="ARBA00005695"/>
    </source>
</evidence>
<feature type="chain" id="PRO_5046689480" evidence="5">
    <location>
        <begin position="26"/>
        <end position="579"/>
    </location>
</feature>
<feature type="signal peptide" evidence="5">
    <location>
        <begin position="1"/>
        <end position="25"/>
    </location>
</feature>
<dbReference type="InterPro" id="IPR000914">
    <property type="entry name" value="SBP_5_dom"/>
</dbReference>
<keyword evidence="8" id="KW-1185">Reference proteome</keyword>
<evidence type="ECO:0000256" key="5">
    <source>
        <dbReference type="SAM" id="SignalP"/>
    </source>
</evidence>
<dbReference type="Gene3D" id="3.10.105.10">
    <property type="entry name" value="Dipeptide-binding Protein, Domain 3"/>
    <property type="match status" value="1"/>
</dbReference>
<evidence type="ECO:0000256" key="1">
    <source>
        <dbReference type="ARBA" id="ARBA00004196"/>
    </source>
</evidence>
<keyword evidence="4 5" id="KW-0732">Signal</keyword>
<dbReference type="CDD" id="cd08513">
    <property type="entry name" value="PBP2_thermophilic_Hb8_like"/>
    <property type="match status" value="1"/>
</dbReference>
<comment type="subcellular location">
    <subcellularLocation>
        <location evidence="1">Cell envelope</location>
    </subcellularLocation>
</comment>
<sequence length="579" mass="63625">MTKTRWVLGISTCMVLLSGCGNTAAATGSSAETRNATVVVALAPDSPPNWFVPVFSASAYIEINAQIQFLMYRPLIYLNKNSQVDYSRSLVSHIAVNTSGTTYTLTLNHKYAWSNGAPVTAQDVVFTWDLIKDASAPDSPWPYGAEGSGGVPNDWKSVTAQGSNTVVVQLRSPANPQWFIHNGLSQISPIPKAIWDKYPNNEIKELRYIQSVANSPTNSVYHVVDGPFQFKSWQPNNYWELVPNPKFGGHQASIGKLIFQDESSSANEFAGLHTGAISVGYLPPSMWKSRGELSDDVMTSSYLFGTNYIIPNLNAKAPGGLGTLFSKLYIRQALEMGINQKGIVGSLYHGAGVMTDGPVPSKPKTIYIDTALAKFPYPYNPAKGKALLERHGWHDVNGVMTRQGRALRFNLIYGAGSPTETDMVSLIKAGWAQEGIDVSLQQMPQNQVFAMTAQSDPSKWQMGYWGAGWTYQLDYYPTGGNLFATSGGENASGYNNATLDQLIQDTYELGTPAQIRARMDAYQQFAAIHLPVLWVPWLPMGYARVAGYNEHARNVHGTVKTFNPVTDYLYANYWTVSNN</sequence>
<dbReference type="Gene3D" id="3.40.190.10">
    <property type="entry name" value="Periplasmic binding protein-like II"/>
    <property type="match status" value="1"/>
</dbReference>
<dbReference type="Pfam" id="PF00496">
    <property type="entry name" value="SBP_bac_5"/>
    <property type="match status" value="1"/>
</dbReference>
<evidence type="ECO:0000313" key="7">
    <source>
        <dbReference type="EMBL" id="AUW94075.1"/>
    </source>
</evidence>
<evidence type="ECO:0000256" key="3">
    <source>
        <dbReference type="ARBA" id="ARBA00022448"/>
    </source>
</evidence>
<evidence type="ECO:0000256" key="4">
    <source>
        <dbReference type="ARBA" id="ARBA00022729"/>
    </source>
</evidence>
<proteinExistence type="inferred from homology"/>
<dbReference type="EMBL" id="CP019454">
    <property type="protein sequence ID" value="AUW94075.1"/>
    <property type="molecule type" value="Genomic_DNA"/>
</dbReference>
<dbReference type="SUPFAM" id="SSF53850">
    <property type="entry name" value="Periplasmic binding protein-like II"/>
    <property type="match status" value="1"/>
</dbReference>
<protein>
    <submittedName>
        <fullName evidence="7">ABC transporter substrate-binding protein</fullName>
    </submittedName>
</protein>
<dbReference type="PANTHER" id="PTHR30290:SF10">
    <property type="entry name" value="PERIPLASMIC OLIGOPEPTIDE-BINDING PROTEIN-RELATED"/>
    <property type="match status" value="1"/>
</dbReference>
<dbReference type="PANTHER" id="PTHR30290">
    <property type="entry name" value="PERIPLASMIC BINDING COMPONENT OF ABC TRANSPORTER"/>
    <property type="match status" value="1"/>
</dbReference>
<organism evidence="7 8">
    <name type="scientific">Sulfobacillus thermotolerans</name>
    <dbReference type="NCBI Taxonomy" id="338644"/>
    <lineage>
        <taxon>Bacteria</taxon>
        <taxon>Bacillati</taxon>
        <taxon>Bacillota</taxon>
        <taxon>Clostridia</taxon>
        <taxon>Eubacteriales</taxon>
        <taxon>Clostridiales Family XVII. Incertae Sedis</taxon>
        <taxon>Sulfobacillus</taxon>
    </lineage>
</organism>
<dbReference type="PROSITE" id="PS51257">
    <property type="entry name" value="PROKAR_LIPOPROTEIN"/>
    <property type="match status" value="1"/>
</dbReference>
<dbReference type="InterPro" id="IPR030678">
    <property type="entry name" value="Peptide/Ni-bd"/>
</dbReference>
<feature type="domain" description="Solute-binding protein family 5" evidence="6">
    <location>
        <begin position="94"/>
        <end position="471"/>
    </location>
</feature>
<keyword evidence="3" id="KW-0813">Transport</keyword>
<reference evidence="7 8" key="1">
    <citation type="journal article" date="2019" name="Sci. Rep.">
        <title>Sulfobacillus thermotolerans: new insights into resistance and metabolic capacities of acidophilic chemolithotrophs.</title>
        <authorList>
            <person name="Panyushkina A.E."/>
            <person name="Babenko V.V."/>
            <person name="Nikitina A.S."/>
            <person name="Selezneva O.V."/>
            <person name="Tsaplina I.A."/>
            <person name="Letarova M.A."/>
            <person name="Kostryukova E.S."/>
            <person name="Letarov A.V."/>
        </authorList>
    </citation>
    <scope>NUCLEOTIDE SEQUENCE [LARGE SCALE GENOMIC DNA]</scope>
    <source>
        <strain evidence="7 8">Kr1</strain>
    </source>
</reference>
<evidence type="ECO:0000313" key="8">
    <source>
        <dbReference type="Proteomes" id="UP000325292"/>
    </source>
</evidence>
<gene>
    <name evidence="7" type="ORF">BXT84_09030</name>
</gene>